<dbReference type="EMBL" id="WNYA01058959">
    <property type="protein sequence ID" value="KAG8535708.1"/>
    <property type="molecule type" value="Genomic_DNA"/>
</dbReference>
<evidence type="ECO:0000256" key="7">
    <source>
        <dbReference type="SAM" id="Phobius"/>
    </source>
</evidence>
<evidence type="ECO:0000259" key="8">
    <source>
        <dbReference type="Pfam" id="PF00635"/>
    </source>
</evidence>
<evidence type="ECO:0000256" key="1">
    <source>
        <dbReference type="ARBA" id="ARBA00004141"/>
    </source>
</evidence>
<evidence type="ECO:0000256" key="3">
    <source>
        <dbReference type="ARBA" id="ARBA00022989"/>
    </source>
</evidence>
<organism evidence="9 10">
    <name type="scientific">Engystomops pustulosus</name>
    <name type="common">Tungara frog</name>
    <name type="synonym">Physalaemus pustulosus</name>
    <dbReference type="NCBI Taxonomy" id="76066"/>
    <lineage>
        <taxon>Eukaryota</taxon>
        <taxon>Metazoa</taxon>
        <taxon>Chordata</taxon>
        <taxon>Craniata</taxon>
        <taxon>Vertebrata</taxon>
        <taxon>Euteleostomi</taxon>
        <taxon>Amphibia</taxon>
        <taxon>Batrachia</taxon>
        <taxon>Anura</taxon>
        <taxon>Neobatrachia</taxon>
        <taxon>Hyloidea</taxon>
        <taxon>Leptodactylidae</taxon>
        <taxon>Leiuperinae</taxon>
        <taxon>Engystomops</taxon>
    </lineage>
</organism>
<feature type="non-terminal residue" evidence="9">
    <location>
        <position position="1"/>
    </location>
</feature>
<keyword evidence="3 7" id="KW-1133">Transmembrane helix</keyword>
<dbReference type="PANTHER" id="PTHR34441">
    <property type="entry name" value="MOTILE SPERM DOMAIN-CONTAINING PROTEIN 1"/>
    <property type="match status" value="1"/>
</dbReference>
<sequence length="241" mass="26947">PGRGEEPGGRTAADPSSLSTVPVFVFPPTLEFYAEDQSSHKQVLTLYNPFPRVLRYKVLSTAPLRYTVIDAEGLVRPNSCIDIVTRHRDIRARHFGTTDRFRVEVWEEGGGRGVIGRKDIPATLHPTKPEPRERAARDTTAWRPPAHLFSMRQGRCTEGRWHSHLSPSYVRCFSCPGVQRPLSPGLFSLYVLVGLIALLVLMLPLHGDPRSLLHENLHVSVVQKLVAAYVLGLLTMVFLQA</sequence>
<feature type="domain" description="MSP" evidence="8">
    <location>
        <begin position="23"/>
        <end position="106"/>
    </location>
</feature>
<dbReference type="FunFam" id="2.60.40.10:FF:000676">
    <property type="entry name" value="motile sperm domain-containing protein 3"/>
    <property type="match status" value="1"/>
</dbReference>
<dbReference type="Proteomes" id="UP000824782">
    <property type="component" value="Unassembled WGS sequence"/>
</dbReference>
<dbReference type="Gene3D" id="2.60.40.10">
    <property type="entry name" value="Immunoglobulins"/>
    <property type="match status" value="1"/>
</dbReference>
<accession>A0AAV6YPJ7</accession>
<keyword evidence="2 7" id="KW-0812">Transmembrane</keyword>
<evidence type="ECO:0000313" key="9">
    <source>
        <dbReference type="EMBL" id="KAG8535708.1"/>
    </source>
</evidence>
<protein>
    <recommendedName>
        <fullName evidence="5">Motile sperm domain-containing protein 3</fullName>
    </recommendedName>
</protein>
<dbReference type="GO" id="GO:0005737">
    <property type="term" value="C:cytoplasm"/>
    <property type="evidence" value="ECO:0007669"/>
    <property type="project" value="TreeGrafter"/>
</dbReference>
<dbReference type="GO" id="GO:0016020">
    <property type="term" value="C:membrane"/>
    <property type="evidence" value="ECO:0007669"/>
    <property type="project" value="UniProtKB-SubCell"/>
</dbReference>
<dbReference type="InterPro" id="IPR000535">
    <property type="entry name" value="MSP_dom"/>
</dbReference>
<name>A0AAV6YPJ7_ENGPU</name>
<comment type="caution">
    <text evidence="9">The sequence shown here is derived from an EMBL/GenBank/DDBJ whole genome shotgun (WGS) entry which is preliminary data.</text>
</comment>
<feature type="transmembrane region" description="Helical" evidence="7">
    <location>
        <begin position="186"/>
        <end position="205"/>
    </location>
</feature>
<dbReference type="SUPFAM" id="SSF49354">
    <property type="entry name" value="PapD-like"/>
    <property type="match status" value="1"/>
</dbReference>
<dbReference type="InterPro" id="IPR013783">
    <property type="entry name" value="Ig-like_fold"/>
</dbReference>
<keyword evidence="10" id="KW-1185">Reference proteome</keyword>
<keyword evidence="4 7" id="KW-0472">Membrane</keyword>
<dbReference type="Pfam" id="PF00635">
    <property type="entry name" value="Motile_Sperm"/>
    <property type="match status" value="1"/>
</dbReference>
<evidence type="ECO:0000256" key="5">
    <source>
        <dbReference type="ARBA" id="ARBA00070425"/>
    </source>
</evidence>
<evidence type="ECO:0000256" key="4">
    <source>
        <dbReference type="ARBA" id="ARBA00023136"/>
    </source>
</evidence>
<proteinExistence type="predicted"/>
<dbReference type="InterPro" id="IPR008962">
    <property type="entry name" value="PapD-like_sf"/>
</dbReference>
<dbReference type="PANTHER" id="PTHR34441:SF4">
    <property type="entry name" value="MOTILE SPERM DOMAIN-CONTAINING PROTEIN 3"/>
    <property type="match status" value="1"/>
</dbReference>
<evidence type="ECO:0000256" key="6">
    <source>
        <dbReference type="SAM" id="MobiDB-lite"/>
    </source>
</evidence>
<feature type="region of interest" description="Disordered" evidence="6">
    <location>
        <begin position="117"/>
        <end position="137"/>
    </location>
</feature>
<feature type="compositionally biased region" description="Basic and acidic residues" evidence="6">
    <location>
        <begin position="127"/>
        <end position="137"/>
    </location>
</feature>
<dbReference type="AlphaFoldDB" id="A0AAV6YPJ7"/>
<dbReference type="InterPro" id="IPR039283">
    <property type="entry name" value="MOSPD1/3"/>
</dbReference>
<evidence type="ECO:0000313" key="10">
    <source>
        <dbReference type="Proteomes" id="UP000824782"/>
    </source>
</evidence>
<gene>
    <name evidence="9" type="ORF">GDO81_027915</name>
</gene>
<reference evidence="9" key="1">
    <citation type="thesis" date="2020" institute="ProQuest LLC" country="789 East Eisenhower Parkway, Ann Arbor, MI, USA">
        <title>Comparative Genomics and Chromosome Evolution.</title>
        <authorList>
            <person name="Mudd A.B."/>
        </authorList>
    </citation>
    <scope>NUCLEOTIDE SEQUENCE</scope>
    <source>
        <strain evidence="9">237g6f4</strain>
        <tissue evidence="9">Blood</tissue>
    </source>
</reference>
<evidence type="ECO:0000256" key="2">
    <source>
        <dbReference type="ARBA" id="ARBA00022692"/>
    </source>
</evidence>
<feature type="transmembrane region" description="Helical" evidence="7">
    <location>
        <begin position="217"/>
        <end position="239"/>
    </location>
</feature>
<comment type="subcellular location">
    <subcellularLocation>
        <location evidence="1">Membrane</location>
        <topology evidence="1">Multi-pass membrane protein</topology>
    </subcellularLocation>
</comment>